<dbReference type="SMART" id="SM00987">
    <property type="entry name" value="UreE_C"/>
    <property type="match status" value="1"/>
</dbReference>
<feature type="domain" description="Uracil-DNA glycosylase-like" evidence="1">
    <location>
        <begin position="8"/>
        <end position="165"/>
    </location>
</feature>
<dbReference type="RefSeq" id="WP_169262637.1">
    <property type="nucleotide sequence ID" value="NZ_WTVQ01000068.1"/>
</dbReference>
<proteinExistence type="predicted"/>
<dbReference type="Proteomes" id="UP000648984">
    <property type="component" value="Unassembled WGS sequence"/>
</dbReference>
<keyword evidence="2" id="KW-0326">Glycosidase</keyword>
<dbReference type="CDD" id="cd10032">
    <property type="entry name" value="UDG-F6_HDG"/>
    <property type="match status" value="1"/>
</dbReference>
<comment type="caution">
    <text evidence="2">The sequence shown here is derived from an EMBL/GenBank/DDBJ whole genome shotgun (WGS) entry which is preliminary data.</text>
</comment>
<dbReference type="GO" id="GO:0033958">
    <property type="term" value="F:DNA-deoxyinosine glycosylase activity"/>
    <property type="evidence" value="ECO:0007669"/>
    <property type="project" value="UniProtKB-EC"/>
</dbReference>
<dbReference type="EC" id="3.2.2.15" evidence="2"/>
<dbReference type="InterPro" id="IPR036895">
    <property type="entry name" value="Uracil-DNA_glycosylase-like_sf"/>
</dbReference>
<evidence type="ECO:0000313" key="2">
    <source>
        <dbReference type="EMBL" id="NMG77512.1"/>
    </source>
</evidence>
<reference evidence="2 3" key="1">
    <citation type="submission" date="2019-12" db="EMBL/GenBank/DDBJ databases">
        <title>Comparative genomics gives insights into the taxonomy of the Azoarcus-Aromatoleum group and reveals separate origins of nif in the plant-associated Azoarcus and non-plant-associated Aromatoleum sub-groups.</title>
        <authorList>
            <person name="Lafos M."/>
            <person name="Maluk M."/>
            <person name="Batista M."/>
            <person name="Junghare M."/>
            <person name="Carmona M."/>
            <person name="Faoro H."/>
            <person name="Cruz L.M."/>
            <person name="Battistoni F."/>
            <person name="De Souza E."/>
            <person name="Pedrosa F."/>
            <person name="Chen W.-M."/>
            <person name="Poole P.S."/>
            <person name="Dixon R.A."/>
            <person name="James E.K."/>
        </authorList>
    </citation>
    <scope>NUCLEOTIDE SEQUENCE [LARGE SCALE GENOMIC DNA]</scope>
    <source>
        <strain evidence="2 3">22Lin</strain>
    </source>
</reference>
<gene>
    <name evidence="2" type="ORF">GPA25_22425</name>
</gene>
<organism evidence="2 3">
    <name type="scientific">Aromatoleum diolicum</name>
    <dbReference type="NCBI Taxonomy" id="75796"/>
    <lineage>
        <taxon>Bacteria</taxon>
        <taxon>Pseudomonadati</taxon>
        <taxon>Pseudomonadota</taxon>
        <taxon>Betaproteobacteria</taxon>
        <taxon>Rhodocyclales</taxon>
        <taxon>Rhodocyclaceae</taxon>
        <taxon>Aromatoleum</taxon>
    </lineage>
</organism>
<evidence type="ECO:0000259" key="1">
    <source>
        <dbReference type="SMART" id="SM00986"/>
    </source>
</evidence>
<name>A0ABX1QGE4_9RHOO</name>
<keyword evidence="3" id="KW-1185">Reference proteome</keyword>
<dbReference type="InterPro" id="IPR005122">
    <property type="entry name" value="Uracil-DNA_glycosylase-like"/>
</dbReference>
<accession>A0ABX1QGE4</accession>
<sequence>MSRLEGFPPIAAADAHTLILGSMPGAASLAAAEYYAHPRNGFWTIVCAVLGIDATLPYPQRVLRFAERGYALWDVLGACRRQGSLDADIDAGSIEINDFAGFFAAHPHIERVFFNGTTAETCFRRHVAPGLGARVGFDCRRLPSTSPANASITYAAKLAAWQEIAR</sequence>
<dbReference type="SMART" id="SM00986">
    <property type="entry name" value="UDG"/>
    <property type="match status" value="1"/>
</dbReference>
<dbReference type="EMBL" id="WTVQ01000068">
    <property type="protein sequence ID" value="NMG77512.1"/>
    <property type="molecule type" value="Genomic_DNA"/>
</dbReference>
<dbReference type="InterPro" id="IPR026353">
    <property type="entry name" value="Hypoxan-DNA_Glyclase"/>
</dbReference>
<dbReference type="SUPFAM" id="SSF52141">
    <property type="entry name" value="Uracil-DNA glycosylase-like"/>
    <property type="match status" value="1"/>
</dbReference>
<evidence type="ECO:0000313" key="3">
    <source>
        <dbReference type="Proteomes" id="UP000648984"/>
    </source>
</evidence>
<dbReference type="Gene3D" id="3.40.470.10">
    <property type="entry name" value="Uracil-DNA glycosylase-like domain"/>
    <property type="match status" value="1"/>
</dbReference>
<dbReference type="NCBIfam" id="TIGR04274">
    <property type="entry name" value="hypoxanDNAglyco"/>
    <property type="match status" value="1"/>
</dbReference>
<keyword evidence="2" id="KW-0378">Hydrolase</keyword>
<protein>
    <submittedName>
        <fullName evidence="2">DNA-deoxyinosine glycosylase</fullName>
        <ecNumber evidence="2">3.2.2.15</ecNumber>
    </submittedName>
</protein>